<evidence type="ECO:0000313" key="3">
    <source>
        <dbReference type="Proteomes" id="UP000286931"/>
    </source>
</evidence>
<evidence type="ECO:0000256" key="1">
    <source>
        <dbReference type="SAM" id="MobiDB-lite"/>
    </source>
</evidence>
<protein>
    <submittedName>
        <fullName evidence="2">ATP-binding protein</fullName>
    </submittedName>
</protein>
<dbReference type="EMBL" id="BIFH01000014">
    <property type="protein sequence ID" value="GCD93351.1"/>
    <property type="molecule type" value="Genomic_DNA"/>
</dbReference>
<reference evidence="2 3" key="1">
    <citation type="submission" date="2018-12" db="EMBL/GenBank/DDBJ databases">
        <title>Draft genome sequence of Embleya hyalina NBRC 13850T.</title>
        <authorList>
            <person name="Komaki H."/>
            <person name="Hosoyama A."/>
            <person name="Kimura A."/>
            <person name="Ichikawa N."/>
            <person name="Tamura T."/>
        </authorList>
    </citation>
    <scope>NUCLEOTIDE SEQUENCE [LARGE SCALE GENOMIC DNA]</scope>
    <source>
        <strain evidence="2 3">NBRC 13850</strain>
    </source>
</reference>
<comment type="caution">
    <text evidence="2">The sequence shown here is derived from an EMBL/GenBank/DDBJ whole genome shotgun (WGS) entry which is preliminary data.</text>
</comment>
<dbReference type="Gene3D" id="3.40.50.300">
    <property type="entry name" value="P-loop containing nucleotide triphosphate hydrolases"/>
    <property type="match status" value="2"/>
</dbReference>
<gene>
    <name evidence="2" type="ORF">EHYA_00995</name>
</gene>
<keyword evidence="3" id="KW-1185">Reference proteome</keyword>
<sequence length="296" mass="31627">MPNDPLSLTSPPRLLLVLNGPRGVGKRTVAAAVARHLRGATVFDPDAVGVPEPVGVPHTAGASGTPAALGPDHERRDGAARSEAPGHRPRSAAGTNTPTPWADHRASGTNHHVPGPGAPEHRMPAHWRNLVADAAEALHTRRPGPILMPATLLDRTHCEHLLDLLVARGFDVRHVTLHLDHRDRRARIGDDDATASGRAARRARLGRTRRYERARPWLHAATLVVDTTAASPDTIAIGLAEAALNGSLPVHRPGADRPDSAPTRIDRTAPAGVYRAGVRNTPVRVGRTPNGRRRSR</sequence>
<keyword evidence="2" id="KW-0067">ATP-binding</keyword>
<dbReference type="SUPFAM" id="SSF52540">
    <property type="entry name" value="P-loop containing nucleoside triphosphate hydrolases"/>
    <property type="match status" value="1"/>
</dbReference>
<evidence type="ECO:0000313" key="2">
    <source>
        <dbReference type="EMBL" id="GCD93351.1"/>
    </source>
</evidence>
<name>A0A401YFG4_9ACTN</name>
<dbReference type="Proteomes" id="UP000286931">
    <property type="component" value="Unassembled WGS sequence"/>
</dbReference>
<organism evidence="2 3">
    <name type="scientific">Embleya hyalina</name>
    <dbReference type="NCBI Taxonomy" id="516124"/>
    <lineage>
        <taxon>Bacteria</taxon>
        <taxon>Bacillati</taxon>
        <taxon>Actinomycetota</taxon>
        <taxon>Actinomycetes</taxon>
        <taxon>Kitasatosporales</taxon>
        <taxon>Streptomycetaceae</taxon>
        <taxon>Embleya</taxon>
    </lineage>
</organism>
<dbReference type="OrthoDB" id="9799092at2"/>
<feature type="region of interest" description="Disordered" evidence="1">
    <location>
        <begin position="51"/>
        <end position="118"/>
    </location>
</feature>
<dbReference type="GO" id="GO:0005524">
    <property type="term" value="F:ATP binding"/>
    <property type="evidence" value="ECO:0007669"/>
    <property type="project" value="UniProtKB-KW"/>
</dbReference>
<dbReference type="RefSeq" id="WP_126635659.1">
    <property type="nucleotide sequence ID" value="NZ_BIFH01000014.1"/>
</dbReference>
<keyword evidence="2" id="KW-0547">Nucleotide-binding</keyword>
<feature type="compositionally biased region" description="Basic and acidic residues" evidence="1">
    <location>
        <begin position="71"/>
        <end position="86"/>
    </location>
</feature>
<proteinExistence type="predicted"/>
<dbReference type="InterPro" id="IPR027417">
    <property type="entry name" value="P-loop_NTPase"/>
</dbReference>
<accession>A0A401YFG4</accession>
<dbReference type="AlphaFoldDB" id="A0A401YFG4"/>